<gene>
    <name evidence="1" type="ORF">GO986_15190</name>
</gene>
<feature type="non-terminal residue" evidence="1">
    <location>
        <position position="135"/>
    </location>
</feature>
<organism evidence="1 2">
    <name type="scientific">Deinococcus arboris</name>
    <dbReference type="NCBI Taxonomy" id="2682977"/>
    <lineage>
        <taxon>Bacteria</taxon>
        <taxon>Thermotogati</taxon>
        <taxon>Deinococcota</taxon>
        <taxon>Deinococci</taxon>
        <taxon>Deinococcales</taxon>
        <taxon>Deinococcaceae</taxon>
        <taxon>Deinococcus</taxon>
    </lineage>
</organism>
<comment type="caution">
    <text evidence="1">The sequence shown here is derived from an EMBL/GenBank/DDBJ whole genome shotgun (WGS) entry which is preliminary data.</text>
</comment>
<sequence>MLSHLIQQNVHVLNGQVAALKLGAQGNNSLAGFAIFRVQQAAQFGVRCCSVGGCRQSRRPKFLGQQGHLWILGVQVVTGIFYTRQLIKLGKQRLVLLPELLESGCVAFSREGLCRWAHAAPFQIDGLQQTVLLVA</sequence>
<dbReference type="RefSeq" id="WP_157460158.1">
    <property type="nucleotide sequence ID" value="NZ_WQLB01000023.1"/>
</dbReference>
<dbReference type="Proteomes" id="UP000483286">
    <property type="component" value="Unassembled WGS sequence"/>
</dbReference>
<evidence type="ECO:0000313" key="2">
    <source>
        <dbReference type="Proteomes" id="UP000483286"/>
    </source>
</evidence>
<dbReference type="AlphaFoldDB" id="A0A7C9LPW1"/>
<evidence type="ECO:0000313" key="1">
    <source>
        <dbReference type="EMBL" id="MVN88096.1"/>
    </source>
</evidence>
<proteinExistence type="predicted"/>
<keyword evidence="2" id="KW-1185">Reference proteome</keyword>
<reference evidence="1 2" key="1">
    <citation type="submission" date="2019-12" db="EMBL/GenBank/DDBJ databases">
        <title>Deinococcus sp. HMF7620 Genome sequencing and assembly.</title>
        <authorList>
            <person name="Kang H."/>
            <person name="Kim H."/>
            <person name="Joh K."/>
        </authorList>
    </citation>
    <scope>NUCLEOTIDE SEQUENCE [LARGE SCALE GENOMIC DNA]</scope>
    <source>
        <strain evidence="1 2">HMF7620</strain>
    </source>
</reference>
<protein>
    <submittedName>
        <fullName evidence="1">Uncharacterized protein</fullName>
    </submittedName>
</protein>
<accession>A0A7C9LPW1</accession>
<dbReference type="EMBL" id="WQLB01000023">
    <property type="protein sequence ID" value="MVN88096.1"/>
    <property type="molecule type" value="Genomic_DNA"/>
</dbReference>
<name>A0A7C9LPW1_9DEIO</name>